<comment type="caution">
    <text evidence="4">The sequence shown here is derived from an EMBL/GenBank/DDBJ whole genome shotgun (WGS) entry which is preliminary data.</text>
</comment>
<dbReference type="PANTHER" id="PTHR43637:SF2">
    <property type="entry name" value="PROTEIN GVPD 1"/>
    <property type="match status" value="1"/>
</dbReference>
<organism evidence="4">
    <name type="scientific">Ignisphaera aggregans</name>
    <dbReference type="NCBI Taxonomy" id="334771"/>
    <lineage>
        <taxon>Archaea</taxon>
        <taxon>Thermoproteota</taxon>
        <taxon>Thermoprotei</taxon>
        <taxon>Desulfurococcales</taxon>
        <taxon>Desulfurococcaceae</taxon>
        <taxon>Ignisphaera</taxon>
    </lineage>
</organism>
<dbReference type="SUPFAM" id="SSF52540">
    <property type="entry name" value="P-loop containing nucleoside triphosphate hydrolases"/>
    <property type="match status" value="1"/>
</dbReference>
<keyword evidence="2" id="KW-0067">ATP-binding</keyword>
<dbReference type="Gene3D" id="3.40.50.300">
    <property type="entry name" value="P-loop containing nucleotide triphosphate hydrolases"/>
    <property type="match status" value="1"/>
</dbReference>
<feature type="domain" description="KaiC-like" evidence="3">
    <location>
        <begin position="8"/>
        <end position="251"/>
    </location>
</feature>
<dbReference type="InterPro" id="IPR027417">
    <property type="entry name" value="P-loop_NTPase"/>
</dbReference>
<sequence>MSNIEKAKFGIEPLDYILPEGILRNSFIVFAGKGGAGKSLLLMGIAKRFLENGEPVIYFALDDDPITIVKQFQLFEVSINEYVKRELFYIIDGYSFRIRGKEERMHISVIEEVDPQNLTQVINICTKILDDQRIMNKGLFIIDSINEFLTLYEVNKAIELIKNLRANISKARGIIVLSSLHTSSQIARNFLSLIEHIVDGIILTEAVVKSFTSSTELIMIRRLRVKRMKGVPHYVNWIPYVIERSDIKIITTVP</sequence>
<evidence type="ECO:0000256" key="2">
    <source>
        <dbReference type="ARBA" id="ARBA00022840"/>
    </source>
</evidence>
<gene>
    <name evidence="4" type="ORF">ENU30_03000</name>
</gene>
<protein>
    <submittedName>
        <fullName evidence="4">AAA family ATPase</fullName>
    </submittedName>
</protein>
<dbReference type="InterPro" id="IPR014774">
    <property type="entry name" value="KaiC-like_dom"/>
</dbReference>
<accession>A0A7J3JPE4</accession>
<dbReference type="AlphaFoldDB" id="A0A7J3JPE4"/>
<dbReference type="GO" id="GO:0005524">
    <property type="term" value="F:ATP binding"/>
    <property type="evidence" value="ECO:0007669"/>
    <property type="project" value="UniProtKB-KW"/>
</dbReference>
<evidence type="ECO:0000256" key="1">
    <source>
        <dbReference type="ARBA" id="ARBA00022741"/>
    </source>
</evidence>
<keyword evidence="1" id="KW-0547">Nucleotide-binding</keyword>
<name>A0A7J3JPE4_9CREN</name>
<dbReference type="Pfam" id="PF06745">
    <property type="entry name" value="ATPase"/>
    <property type="match status" value="1"/>
</dbReference>
<evidence type="ECO:0000313" key="4">
    <source>
        <dbReference type="EMBL" id="HGQ17938.1"/>
    </source>
</evidence>
<proteinExistence type="predicted"/>
<dbReference type="EMBL" id="DTBZ01000071">
    <property type="protein sequence ID" value="HGQ17938.1"/>
    <property type="molecule type" value="Genomic_DNA"/>
</dbReference>
<dbReference type="PANTHER" id="PTHR43637">
    <property type="entry name" value="UPF0273 PROTEIN TM_0370"/>
    <property type="match status" value="1"/>
</dbReference>
<evidence type="ECO:0000259" key="3">
    <source>
        <dbReference type="Pfam" id="PF06745"/>
    </source>
</evidence>
<reference evidence="4" key="1">
    <citation type="journal article" date="2020" name="mSystems">
        <title>Genome- and Community-Level Interaction Insights into Carbon Utilization and Element Cycling Functions of Hydrothermarchaeota in Hydrothermal Sediment.</title>
        <authorList>
            <person name="Zhou Z."/>
            <person name="Liu Y."/>
            <person name="Xu W."/>
            <person name="Pan J."/>
            <person name="Luo Z.H."/>
            <person name="Li M."/>
        </authorList>
    </citation>
    <scope>NUCLEOTIDE SEQUENCE [LARGE SCALE GENOMIC DNA]</scope>
    <source>
        <strain evidence="4">SpSt-657</strain>
    </source>
</reference>